<name>A0A9N8DMR9_9STRA</name>
<feature type="transmembrane region" description="Helical" evidence="3">
    <location>
        <begin position="762"/>
        <end position="789"/>
    </location>
</feature>
<dbReference type="AlphaFoldDB" id="A0A9N8DMR9"/>
<evidence type="ECO:0000256" key="2">
    <source>
        <dbReference type="SAM" id="MobiDB-lite"/>
    </source>
</evidence>
<keyword evidence="1" id="KW-0175">Coiled coil</keyword>
<feature type="transmembrane region" description="Helical" evidence="3">
    <location>
        <begin position="422"/>
        <end position="441"/>
    </location>
</feature>
<feature type="region of interest" description="Disordered" evidence="2">
    <location>
        <begin position="498"/>
        <end position="518"/>
    </location>
</feature>
<feature type="compositionally biased region" description="Basic and acidic residues" evidence="2">
    <location>
        <begin position="1112"/>
        <end position="1121"/>
    </location>
</feature>
<feature type="transmembrane region" description="Helical" evidence="3">
    <location>
        <begin position="567"/>
        <end position="590"/>
    </location>
</feature>
<feature type="region of interest" description="Disordered" evidence="2">
    <location>
        <begin position="964"/>
        <end position="989"/>
    </location>
</feature>
<feature type="transmembrane region" description="Helical" evidence="3">
    <location>
        <begin position="843"/>
        <end position="872"/>
    </location>
</feature>
<keyword evidence="3" id="KW-0472">Membrane</keyword>
<evidence type="ECO:0000313" key="5">
    <source>
        <dbReference type="Proteomes" id="UP001153069"/>
    </source>
</evidence>
<feature type="coiled-coil region" evidence="1">
    <location>
        <begin position="989"/>
        <end position="1016"/>
    </location>
</feature>
<feature type="transmembrane region" description="Helical" evidence="3">
    <location>
        <begin position="308"/>
        <end position="326"/>
    </location>
</feature>
<feature type="compositionally biased region" description="Acidic residues" evidence="2">
    <location>
        <begin position="965"/>
        <end position="974"/>
    </location>
</feature>
<dbReference type="Proteomes" id="UP001153069">
    <property type="component" value="Unassembled WGS sequence"/>
</dbReference>
<dbReference type="OrthoDB" id="42649at2759"/>
<comment type="caution">
    <text evidence="4">The sequence shown here is derived from an EMBL/GenBank/DDBJ whole genome shotgun (WGS) entry which is preliminary data.</text>
</comment>
<gene>
    <name evidence="4" type="ORF">SEMRO_166_G074090.1</name>
</gene>
<feature type="region of interest" description="Disordered" evidence="2">
    <location>
        <begin position="1038"/>
        <end position="1134"/>
    </location>
</feature>
<protein>
    <submittedName>
        <fullName evidence="4">Uncharacterized protein</fullName>
    </submittedName>
</protein>
<keyword evidence="3" id="KW-0812">Transmembrane</keyword>
<organism evidence="4 5">
    <name type="scientific">Seminavis robusta</name>
    <dbReference type="NCBI Taxonomy" id="568900"/>
    <lineage>
        <taxon>Eukaryota</taxon>
        <taxon>Sar</taxon>
        <taxon>Stramenopiles</taxon>
        <taxon>Ochrophyta</taxon>
        <taxon>Bacillariophyta</taxon>
        <taxon>Bacillariophyceae</taxon>
        <taxon>Bacillariophycidae</taxon>
        <taxon>Naviculales</taxon>
        <taxon>Naviculaceae</taxon>
        <taxon>Seminavis</taxon>
    </lineage>
</organism>
<feature type="transmembrane region" description="Helical" evidence="3">
    <location>
        <begin position="704"/>
        <end position="726"/>
    </location>
</feature>
<accession>A0A9N8DMR9</accession>
<feature type="transmembrane region" description="Helical" evidence="3">
    <location>
        <begin position="350"/>
        <end position="370"/>
    </location>
</feature>
<feature type="compositionally biased region" description="Basic and acidic residues" evidence="2">
    <location>
        <begin position="1047"/>
        <end position="1058"/>
    </location>
</feature>
<sequence>MRIGFEKPVGSHADVKELEYISALHQTGLTIRKNGSIEADDIVALLHSRFGLEVKKEAIEDEVLVDLAGDPKNIPTHVLDLRQAIAILLIPHLLRCLKERDPDDQIASIVDEIRSSFLNATLSAESEHETSASIMITKAFVTDLLAHCDEMDVSEELVEQMVEVAGGEGVEFNTETFLKALTQDLEGYNLEWESRLSTTYMDILGARPPIPMGREGGLVRRSSSVFLRKSATNKSQMSASTTTYSNVKKDAAEKQPADCAKTLTGAEFTYADAEEEPDLREELAMKANKVLTIPGIDNTADLYGSQTFVVLQWCAFMILFVAFVYGGEGDGNIETKCDPDKFGCKVGNAILNWLGIFAQLVVLGGLFFMFTSIANSSFLPHSWISIARVLIGMVAVFVFCVMPEFSDVDTWFFSTSWDTQNQLFLLFGVSAVGVGALLLILQLQTLVRLLVPYNTLQQNETLRRWLEPGILKKDLNTKRAATWKTNKMVENALSLHRTKKSDADQSTDGGGISISSTRRSGVTGQAMFNFLATAHHTEKTGSMIWAWKGFFTGSICYEEGVWFHSRLLASALVQVMVIIVTVTIFAIAVIDVQNAYAVARGEIIYCGSSGCYGGDVDYLYNETTGNWTEVDKPSLKELLNQSVAEAFQEATAEERAEFITEIEAVVFEASGVNVSSPTLEAYYQDGIVGSATKWFVENAAEEDVTFGIAIGFVFSIFSTFWILFGYTPSFVFNVMKFRYGVVPSLYSSDFQLYRNAPDHATIVFGMAFWAQLFTSFLAFLIPGLVAFILVWDETKDQVQGVLAQLVGIAATLLLKILVMLGLRRLLLAGFYRRNLAPANALFLVLECWNVALSAGFLVARTAIFVLCSIFYLGRIDTPFLAPGVDRFDLLPNLFLDRAPVFYRKDLLQHEAHRHPYIDRLAALYLLKLNLGPSFATRAGSCWRLIFSIQLMPWVRRYKVHHDTDEVGAEDDEEERQAPPSKNRGKTLRESVLEEEVMKLRAQTAELKAKMEKMSSQRVLETGDSNVKNELVEEDVVKAEEDFVANEDDVRKSPKHTETDASSTAEEVRVSSPKKKKRKKPTETETSVRAEAGVTSPSMDRRDAPGRLSTMRSTEKPHKKSEEDEGALAEGQYFV</sequence>
<feature type="transmembrane region" description="Helical" evidence="3">
    <location>
        <begin position="801"/>
        <end position="822"/>
    </location>
</feature>
<dbReference type="EMBL" id="CAICTM010000165">
    <property type="protein sequence ID" value="CAB9503446.1"/>
    <property type="molecule type" value="Genomic_DNA"/>
</dbReference>
<proteinExistence type="predicted"/>
<keyword evidence="3" id="KW-1133">Transmembrane helix</keyword>
<feature type="transmembrane region" description="Helical" evidence="3">
    <location>
        <begin position="382"/>
        <end position="402"/>
    </location>
</feature>
<reference evidence="4" key="1">
    <citation type="submission" date="2020-06" db="EMBL/GenBank/DDBJ databases">
        <authorList>
            <consortium name="Plant Systems Biology data submission"/>
        </authorList>
    </citation>
    <scope>NUCLEOTIDE SEQUENCE</scope>
    <source>
        <strain evidence="4">D6</strain>
    </source>
</reference>
<evidence type="ECO:0000313" key="4">
    <source>
        <dbReference type="EMBL" id="CAB9503446.1"/>
    </source>
</evidence>
<keyword evidence="5" id="KW-1185">Reference proteome</keyword>
<evidence type="ECO:0000256" key="3">
    <source>
        <dbReference type="SAM" id="Phobius"/>
    </source>
</evidence>
<evidence type="ECO:0000256" key="1">
    <source>
        <dbReference type="SAM" id="Coils"/>
    </source>
</evidence>